<dbReference type="GO" id="GO:0003677">
    <property type="term" value="F:DNA binding"/>
    <property type="evidence" value="ECO:0007669"/>
    <property type="project" value="InterPro"/>
</dbReference>
<dbReference type="InterPro" id="IPR047650">
    <property type="entry name" value="Transpos_IS110"/>
</dbReference>
<dbReference type="NCBIfam" id="NF033542">
    <property type="entry name" value="transpos_IS110"/>
    <property type="match status" value="1"/>
</dbReference>
<dbReference type="GO" id="GO:0004803">
    <property type="term" value="F:transposase activity"/>
    <property type="evidence" value="ECO:0007669"/>
    <property type="project" value="InterPro"/>
</dbReference>
<dbReference type="AlphaFoldDB" id="A0A375I452"/>
<proteinExistence type="predicted"/>
<dbReference type="EMBL" id="OMOH01000005">
    <property type="protein sequence ID" value="SPF68531.1"/>
    <property type="molecule type" value="Genomic_DNA"/>
</dbReference>
<dbReference type="Proteomes" id="UP000265962">
    <property type="component" value="Unassembled WGS sequence"/>
</dbReference>
<evidence type="ECO:0000313" key="4">
    <source>
        <dbReference type="Proteomes" id="UP000265962"/>
    </source>
</evidence>
<evidence type="ECO:0000259" key="1">
    <source>
        <dbReference type="Pfam" id="PF01548"/>
    </source>
</evidence>
<dbReference type="OrthoDB" id="4337860at2"/>
<evidence type="ECO:0000259" key="2">
    <source>
        <dbReference type="Pfam" id="PF02371"/>
    </source>
</evidence>
<dbReference type="InterPro" id="IPR002525">
    <property type="entry name" value="Transp_IS110-like_N"/>
</dbReference>
<dbReference type="Pfam" id="PF01548">
    <property type="entry name" value="DEDD_Tnp_IS110"/>
    <property type="match status" value="1"/>
</dbReference>
<protein>
    <submittedName>
        <fullName evidence="3">Transposase IS116/IS110/IS902 family</fullName>
    </submittedName>
</protein>
<feature type="domain" description="Transposase IS110-like N-terminal" evidence="1">
    <location>
        <begin position="11"/>
        <end position="165"/>
    </location>
</feature>
<dbReference type="PANTHER" id="PTHR33055:SF3">
    <property type="entry name" value="PUTATIVE TRANSPOSASE FOR IS117-RELATED"/>
    <property type="match status" value="1"/>
</dbReference>
<dbReference type="PANTHER" id="PTHR33055">
    <property type="entry name" value="TRANSPOSASE FOR INSERTION SEQUENCE ELEMENT IS1111A"/>
    <property type="match status" value="1"/>
</dbReference>
<accession>A0A375I452</accession>
<name>A0A375I452_9ACTN</name>
<sequence length="404" mass="43404">MDQNTGYDIWCGLDVGKQAHHACALDAAGRRVFDKPLPQDQKRLEELFTRLEGLGQMLVIVDQPNTIGALPIAVARSMGITVAYLPGLAMRRAADLYPGNVKTDARDAFVIAETARSMPHTLRRVDAGEDTLAELKVLVGFDEDLAAEATRLSNRIRGLLTQIHPALERVIGPRLATKQGLAVIEQLGGPQGMTAASKSRMLRVINKANPRGAADFANAITTALAEQTVVVAGTAAAEQVLPKLAASLRQVLDQRAELASQVEKVVDAHPLAEVLISMPGVGVRTAARILLDVGDASQFPTAGHLAAYAGLAPITRRSGTSIRGEFPARSGNKHLKRALFLSAFAALRADPVSRAYYDRKRAQGKKHNAALICLSRRRCDVLFAMIKNQETYQTPKPAPTPLAA</sequence>
<reference evidence="4" key="1">
    <citation type="submission" date="2018-02" db="EMBL/GenBank/DDBJ databases">
        <authorList>
            <person name="Hornung B."/>
        </authorList>
    </citation>
    <scope>NUCLEOTIDE SEQUENCE [LARGE SCALE GENOMIC DNA]</scope>
</reference>
<dbReference type="InterPro" id="IPR003346">
    <property type="entry name" value="Transposase_20"/>
</dbReference>
<dbReference type="Pfam" id="PF02371">
    <property type="entry name" value="Transposase_20"/>
    <property type="match status" value="1"/>
</dbReference>
<gene>
    <name evidence="3" type="ORF">PROPJV5_1512</name>
</gene>
<feature type="domain" description="Transposase IS116/IS110/IS902 C-terminal" evidence="2">
    <location>
        <begin position="273"/>
        <end position="357"/>
    </location>
</feature>
<evidence type="ECO:0000313" key="3">
    <source>
        <dbReference type="EMBL" id="SPF68531.1"/>
    </source>
</evidence>
<keyword evidence="4" id="KW-1185">Reference proteome</keyword>
<organism evidence="3 4">
    <name type="scientific">Propionibacterium ruminifibrarum</name>
    <dbReference type="NCBI Taxonomy" id="1962131"/>
    <lineage>
        <taxon>Bacteria</taxon>
        <taxon>Bacillati</taxon>
        <taxon>Actinomycetota</taxon>
        <taxon>Actinomycetes</taxon>
        <taxon>Propionibacteriales</taxon>
        <taxon>Propionibacteriaceae</taxon>
        <taxon>Propionibacterium</taxon>
    </lineage>
</organism>
<dbReference type="RefSeq" id="WP_119715833.1">
    <property type="nucleotide sequence ID" value="NZ_OMOH01000005.1"/>
</dbReference>
<dbReference type="GO" id="GO:0006313">
    <property type="term" value="P:DNA transposition"/>
    <property type="evidence" value="ECO:0007669"/>
    <property type="project" value="InterPro"/>
</dbReference>